<evidence type="ECO:0000256" key="4">
    <source>
        <dbReference type="ARBA" id="ARBA00022448"/>
    </source>
</evidence>
<dbReference type="InterPro" id="IPR000060">
    <property type="entry name" value="BCCT_transptr"/>
</dbReference>
<evidence type="ECO:0000256" key="5">
    <source>
        <dbReference type="ARBA" id="ARBA00022475"/>
    </source>
</evidence>
<feature type="transmembrane region" description="Helical" evidence="9">
    <location>
        <begin position="16"/>
        <end position="34"/>
    </location>
</feature>
<evidence type="ECO:0000313" key="11">
    <source>
        <dbReference type="EMBL" id="SOH02974.1"/>
    </source>
</evidence>
<keyword evidence="6 9" id="KW-0812">Transmembrane</keyword>
<evidence type="ECO:0000259" key="10">
    <source>
        <dbReference type="Pfam" id="PF00582"/>
    </source>
</evidence>
<dbReference type="InterPro" id="IPR014729">
    <property type="entry name" value="Rossmann-like_a/b/a_fold"/>
</dbReference>
<feature type="transmembrane region" description="Helical" evidence="9">
    <location>
        <begin position="451"/>
        <end position="472"/>
    </location>
</feature>
<dbReference type="AlphaFoldDB" id="A0A2C9CB12"/>
<keyword evidence="7 9" id="KW-1133">Transmembrane helix</keyword>
<evidence type="ECO:0000256" key="9">
    <source>
        <dbReference type="SAM" id="Phobius"/>
    </source>
</evidence>
<keyword evidence="4" id="KW-0813">Transport</keyword>
<dbReference type="CDD" id="cd00293">
    <property type="entry name" value="USP-like"/>
    <property type="match status" value="1"/>
</dbReference>
<feature type="transmembrane region" description="Helical" evidence="9">
    <location>
        <begin position="409"/>
        <end position="439"/>
    </location>
</feature>
<feature type="transmembrane region" description="Helical" evidence="9">
    <location>
        <begin position="195"/>
        <end position="215"/>
    </location>
</feature>
<keyword evidence="12" id="KW-1185">Reference proteome</keyword>
<evidence type="ECO:0000256" key="8">
    <source>
        <dbReference type="ARBA" id="ARBA00023136"/>
    </source>
</evidence>
<dbReference type="GO" id="GO:0022857">
    <property type="term" value="F:transmembrane transporter activity"/>
    <property type="evidence" value="ECO:0007669"/>
    <property type="project" value="InterPro"/>
</dbReference>
<comment type="similarity">
    <text evidence="2">Belongs to the BCCT transporter (TC 2.A.15) family.</text>
</comment>
<dbReference type="Proteomes" id="UP000221734">
    <property type="component" value="Chromosome Kuenenia_stuttgartiensis_MBR1"/>
</dbReference>
<accession>A0A2C9CB12</accession>
<dbReference type="GO" id="GO:0005886">
    <property type="term" value="C:plasma membrane"/>
    <property type="evidence" value="ECO:0007669"/>
    <property type="project" value="UniProtKB-SubCell"/>
</dbReference>
<comment type="subcellular location">
    <subcellularLocation>
        <location evidence="1">Cell membrane</location>
        <topology evidence="1">Multi-pass membrane protein</topology>
    </subcellularLocation>
</comment>
<name>A0A2C9CB12_KUEST</name>
<protein>
    <recommendedName>
        <fullName evidence="10">UspA domain-containing protein</fullName>
    </recommendedName>
</protein>
<feature type="transmembrane region" description="Helical" evidence="9">
    <location>
        <begin position="145"/>
        <end position="166"/>
    </location>
</feature>
<dbReference type="SUPFAM" id="SSF52402">
    <property type="entry name" value="Adenine nucleotide alpha hydrolases-like"/>
    <property type="match status" value="1"/>
</dbReference>
<dbReference type="PRINTS" id="PR01438">
    <property type="entry name" value="UNVRSLSTRESS"/>
</dbReference>
<feature type="transmembrane region" description="Helical" evidence="9">
    <location>
        <begin position="54"/>
        <end position="74"/>
    </location>
</feature>
<feature type="transmembrane region" description="Helical" evidence="9">
    <location>
        <begin position="267"/>
        <end position="298"/>
    </location>
</feature>
<dbReference type="Gene3D" id="3.40.50.620">
    <property type="entry name" value="HUPs"/>
    <property type="match status" value="1"/>
</dbReference>
<dbReference type="Pfam" id="PF00582">
    <property type="entry name" value="Usp"/>
    <property type="match status" value="1"/>
</dbReference>
<dbReference type="PANTHER" id="PTHR30047:SF7">
    <property type="entry name" value="HIGH-AFFINITY CHOLINE TRANSPORT PROTEIN"/>
    <property type="match status" value="1"/>
</dbReference>
<feature type="transmembrane region" description="Helical" evidence="9">
    <location>
        <begin position="478"/>
        <end position="499"/>
    </location>
</feature>
<organism evidence="11 12">
    <name type="scientific">Kuenenia stuttgartiensis</name>
    <dbReference type="NCBI Taxonomy" id="174633"/>
    <lineage>
        <taxon>Bacteria</taxon>
        <taxon>Pseudomonadati</taxon>
        <taxon>Planctomycetota</taxon>
        <taxon>Candidatus Brocadiia</taxon>
        <taxon>Candidatus Brocadiales</taxon>
        <taxon>Candidatus Brocadiaceae</taxon>
        <taxon>Candidatus Kuenenia</taxon>
    </lineage>
</organism>
<feature type="transmembrane region" description="Helical" evidence="9">
    <location>
        <begin position="318"/>
        <end position="340"/>
    </location>
</feature>
<dbReference type="InterPro" id="IPR006015">
    <property type="entry name" value="Universal_stress_UspA"/>
</dbReference>
<dbReference type="PANTHER" id="PTHR30047">
    <property type="entry name" value="HIGH-AFFINITY CHOLINE TRANSPORT PROTEIN-RELATED"/>
    <property type="match status" value="1"/>
</dbReference>
<dbReference type="NCBIfam" id="TIGR00842">
    <property type="entry name" value="bcct"/>
    <property type="match status" value="1"/>
</dbReference>
<feature type="domain" description="UspA" evidence="10">
    <location>
        <begin position="516"/>
        <end position="655"/>
    </location>
</feature>
<sequence>MIGGAHFRHLMKHHTPVFYVSVVLTALLVFWGYFAHEHLADTAQSTLTLTISNFGWFYLLSTAGFVGFCLYLIFSPYAYIKLGKQDDPPEYSFSSWLAMLFSAGMGIGLVFFGVAEPMNHFAHPPHGLAEPHSPEAARMALRYSFFHWCLHPWAIYAVIGLSMAYAQFRRGESGLICTVFRPLIGRKVDGPIGQLIDILAVLATVCGVATSLGLGTLQINGGLHHIFGVPNTVPIQMLIIVIVTVLYLISASTGLNKGILYLSNINLLIAGLLLAFVLVCGPTVFILDSFTTVLGSYLHEFVKMSFRLTPFRQGDEWVGSWTLFYWSWWIAWAPFVGTFIARISKGRTVREFVIGVLFVPSVIGALWFAAFGGSALYFDLFQDGSIADAVQSDMTSALFITLEQFPLGIVLGTLAALLIVTFFVTSADSATFVLGMLTTNGSANPPTSTKVIWGILLSSIAAVLLFSGGLAGLQTASIVTALPFAVIMVFMCLALFTALRKDCQVTHPRTPESEPKNILCPVDYSIYSEKALNYAIEIAGKYGSKLYLIHVLDARVHGVNEPVLYRFNIGDESAIKELKERLLRCVQEDIRSKMPVESIIVQGVPFVEIVKAAREYAIDLIVMGTHGRTGISHAIMGSVAETVVRKAHCPVFTVRQAEYDSG</sequence>
<dbReference type="Pfam" id="PF02028">
    <property type="entry name" value="BCCT"/>
    <property type="match status" value="1"/>
</dbReference>
<reference evidence="12" key="1">
    <citation type="submission" date="2017-10" db="EMBL/GenBank/DDBJ databases">
        <authorList>
            <person name="Frank J."/>
        </authorList>
    </citation>
    <scope>NUCLEOTIDE SEQUENCE [LARGE SCALE GENOMIC DNA]</scope>
</reference>
<comment type="similarity">
    <text evidence="3">Belongs to the universal stress protein A family.</text>
</comment>
<proteinExistence type="inferred from homology"/>
<evidence type="ECO:0000256" key="6">
    <source>
        <dbReference type="ARBA" id="ARBA00022692"/>
    </source>
</evidence>
<dbReference type="InterPro" id="IPR018093">
    <property type="entry name" value="BCCT_CS"/>
</dbReference>
<dbReference type="PROSITE" id="PS01303">
    <property type="entry name" value="BCCT"/>
    <property type="match status" value="1"/>
</dbReference>
<evidence type="ECO:0000256" key="7">
    <source>
        <dbReference type="ARBA" id="ARBA00022989"/>
    </source>
</evidence>
<evidence type="ECO:0000256" key="3">
    <source>
        <dbReference type="ARBA" id="ARBA00008791"/>
    </source>
</evidence>
<dbReference type="KEGG" id="kst:KSMBR1_0460"/>
<keyword evidence="5" id="KW-1003">Cell membrane</keyword>
<keyword evidence="8 9" id="KW-0472">Membrane</keyword>
<dbReference type="InterPro" id="IPR006016">
    <property type="entry name" value="UspA"/>
</dbReference>
<dbReference type="EMBL" id="LT934425">
    <property type="protein sequence ID" value="SOH02974.1"/>
    <property type="molecule type" value="Genomic_DNA"/>
</dbReference>
<evidence type="ECO:0000313" key="12">
    <source>
        <dbReference type="Proteomes" id="UP000221734"/>
    </source>
</evidence>
<evidence type="ECO:0000256" key="2">
    <source>
        <dbReference type="ARBA" id="ARBA00005658"/>
    </source>
</evidence>
<evidence type="ECO:0000256" key="1">
    <source>
        <dbReference type="ARBA" id="ARBA00004651"/>
    </source>
</evidence>
<feature type="transmembrane region" description="Helical" evidence="9">
    <location>
        <begin position="352"/>
        <end position="378"/>
    </location>
</feature>
<gene>
    <name evidence="11" type="ORF">KSMBR1_0460</name>
</gene>
<feature type="transmembrane region" description="Helical" evidence="9">
    <location>
        <begin position="235"/>
        <end position="255"/>
    </location>
</feature>
<feature type="transmembrane region" description="Helical" evidence="9">
    <location>
        <begin position="95"/>
        <end position="115"/>
    </location>
</feature>